<keyword evidence="2" id="KW-1185">Reference proteome</keyword>
<dbReference type="Proteomes" id="UP000240418">
    <property type="component" value="Unassembled WGS sequence"/>
</dbReference>
<accession>A0A2P8F6W9</accession>
<evidence type="ECO:0000313" key="1">
    <source>
        <dbReference type="EMBL" id="PSL17461.1"/>
    </source>
</evidence>
<dbReference type="EMBL" id="PYGJ01000017">
    <property type="protein sequence ID" value="PSL17461.1"/>
    <property type="molecule type" value="Genomic_DNA"/>
</dbReference>
<gene>
    <name evidence="1" type="ORF">CLV88_11724</name>
</gene>
<sequence length="84" mass="9729">MHIRLQNIKKQERPLALKLADNVLADKEKPHGQHYGYGHWSSDRPERSLWVRKTKTGVTVRATYTAPATQQENEWCADCSDGYF</sequence>
<proteinExistence type="predicted"/>
<name>A0A2P8F6W9_9RHOB</name>
<organism evidence="1 2">
    <name type="scientific">Shimia abyssi</name>
    <dbReference type="NCBI Taxonomy" id="1662395"/>
    <lineage>
        <taxon>Bacteria</taxon>
        <taxon>Pseudomonadati</taxon>
        <taxon>Pseudomonadota</taxon>
        <taxon>Alphaproteobacteria</taxon>
        <taxon>Rhodobacterales</taxon>
        <taxon>Roseobacteraceae</taxon>
    </lineage>
</organism>
<dbReference type="AlphaFoldDB" id="A0A2P8F6W9"/>
<comment type="caution">
    <text evidence="1">The sequence shown here is derived from an EMBL/GenBank/DDBJ whole genome shotgun (WGS) entry which is preliminary data.</text>
</comment>
<protein>
    <submittedName>
        <fullName evidence="1">Uncharacterized protein</fullName>
    </submittedName>
</protein>
<dbReference type="RefSeq" id="WP_106609972.1">
    <property type="nucleotide sequence ID" value="NZ_PYGJ01000017.1"/>
</dbReference>
<evidence type="ECO:0000313" key="2">
    <source>
        <dbReference type="Proteomes" id="UP000240418"/>
    </source>
</evidence>
<reference evidence="1 2" key="1">
    <citation type="submission" date="2018-03" db="EMBL/GenBank/DDBJ databases">
        <title>Genomic Encyclopedia of Archaeal and Bacterial Type Strains, Phase II (KMG-II): from individual species to whole genera.</title>
        <authorList>
            <person name="Goeker M."/>
        </authorList>
    </citation>
    <scope>NUCLEOTIDE SEQUENCE [LARGE SCALE GENOMIC DNA]</scope>
    <source>
        <strain evidence="1 2">DSM 100673</strain>
    </source>
</reference>